<sequence>MELTQAHRDALQDILLWRRDVRHFLSDPVPQEVLERLRKAMDFAPSVGNARPWRVLHVKSPDLRADVIRNFETANAQAAAAYKDDQRAAYNRLKLAGLREAPVHLAIFTETDPDAGHGLGRQTMPEMLSYSTVAAIHTLWLAARAENLGVGWVSILDPQAVAHSLHAPDNWDLTAYLCLGKAASDDDTPLLHRNAWQTNAETIWQDI</sequence>
<name>A0A1R3XH67_9RHOB</name>
<dbReference type="GO" id="GO:0016491">
    <property type="term" value="F:oxidoreductase activity"/>
    <property type="evidence" value="ECO:0007669"/>
    <property type="project" value="InterPro"/>
</dbReference>
<dbReference type="InterPro" id="IPR000415">
    <property type="entry name" value="Nitroreductase-like"/>
</dbReference>
<dbReference type="PANTHER" id="PTHR23026">
    <property type="entry name" value="NADPH NITROREDUCTASE"/>
    <property type="match status" value="1"/>
</dbReference>
<evidence type="ECO:0000313" key="2">
    <source>
        <dbReference type="EMBL" id="SIT90726.1"/>
    </source>
</evidence>
<dbReference type="AlphaFoldDB" id="A0A1R3XH67"/>
<dbReference type="InterPro" id="IPR050627">
    <property type="entry name" value="Nitroreductase/BluB"/>
</dbReference>
<dbReference type="OrthoDB" id="9773807at2"/>
<dbReference type="InterPro" id="IPR012825">
    <property type="entry name" value="BluB"/>
</dbReference>
<dbReference type="RefSeq" id="WP_076660871.1">
    <property type="nucleotide sequence ID" value="NZ_FTPR01000003.1"/>
</dbReference>
<dbReference type="SUPFAM" id="SSF55469">
    <property type="entry name" value="FMN-dependent nitroreductase-like"/>
    <property type="match status" value="1"/>
</dbReference>
<dbReference type="EMBL" id="FTPR01000003">
    <property type="protein sequence ID" value="SIT90726.1"/>
    <property type="molecule type" value="Genomic_DNA"/>
</dbReference>
<dbReference type="STRING" id="287098.SAMN05421665_3203"/>
<dbReference type="NCBIfam" id="TIGR02476">
    <property type="entry name" value="BluB"/>
    <property type="match status" value="1"/>
</dbReference>
<dbReference type="InterPro" id="IPR029479">
    <property type="entry name" value="Nitroreductase"/>
</dbReference>
<gene>
    <name evidence="2" type="ORF">SAMN05421665_3203</name>
</gene>
<dbReference type="Proteomes" id="UP000186997">
    <property type="component" value="Unassembled WGS sequence"/>
</dbReference>
<protein>
    <submittedName>
        <fullName evidence="2">Cob(II)yrinic acid a,c-diamide reductase</fullName>
    </submittedName>
</protein>
<proteinExistence type="predicted"/>
<evidence type="ECO:0000313" key="3">
    <source>
        <dbReference type="Proteomes" id="UP000186997"/>
    </source>
</evidence>
<accession>A0A1R3XH67</accession>
<keyword evidence="3" id="KW-1185">Reference proteome</keyword>
<organism evidence="2 3">
    <name type="scientific">Yoonia rosea</name>
    <dbReference type="NCBI Taxonomy" id="287098"/>
    <lineage>
        <taxon>Bacteria</taxon>
        <taxon>Pseudomonadati</taxon>
        <taxon>Pseudomonadota</taxon>
        <taxon>Alphaproteobacteria</taxon>
        <taxon>Rhodobacterales</taxon>
        <taxon>Paracoccaceae</taxon>
        <taxon>Yoonia</taxon>
    </lineage>
</organism>
<dbReference type="Gene3D" id="3.40.109.10">
    <property type="entry name" value="NADH Oxidase"/>
    <property type="match status" value="1"/>
</dbReference>
<dbReference type="PANTHER" id="PTHR23026:SF123">
    <property type="entry name" value="NAD(P)H NITROREDUCTASE RV3131-RELATED"/>
    <property type="match status" value="1"/>
</dbReference>
<feature type="domain" description="Nitroreductase" evidence="1">
    <location>
        <begin position="16"/>
        <end position="181"/>
    </location>
</feature>
<reference evidence="3" key="1">
    <citation type="submission" date="2017-01" db="EMBL/GenBank/DDBJ databases">
        <authorList>
            <person name="Varghese N."/>
            <person name="Submissions S."/>
        </authorList>
    </citation>
    <scope>NUCLEOTIDE SEQUENCE [LARGE SCALE GENOMIC DNA]</scope>
    <source>
        <strain evidence="3">DSM 29591</strain>
    </source>
</reference>
<dbReference type="Pfam" id="PF00881">
    <property type="entry name" value="Nitroreductase"/>
    <property type="match status" value="1"/>
</dbReference>
<evidence type="ECO:0000259" key="1">
    <source>
        <dbReference type="Pfam" id="PF00881"/>
    </source>
</evidence>